<proteinExistence type="inferred from homology"/>
<evidence type="ECO:0000256" key="3">
    <source>
        <dbReference type="ARBA" id="ARBA00022801"/>
    </source>
</evidence>
<evidence type="ECO:0000313" key="9">
    <source>
        <dbReference type="EMBL" id="GLI56890.1"/>
    </source>
</evidence>
<dbReference type="Gene3D" id="1.10.287.830">
    <property type="entry name" value="putative peptidase helix hairpin domain like"/>
    <property type="match status" value="1"/>
</dbReference>
<organism evidence="9 10">
    <name type="scientific">Propionigenium maris DSM 9537</name>
    <dbReference type="NCBI Taxonomy" id="1123000"/>
    <lineage>
        <taxon>Bacteria</taxon>
        <taxon>Fusobacteriati</taxon>
        <taxon>Fusobacteriota</taxon>
        <taxon>Fusobacteriia</taxon>
        <taxon>Fusobacteriales</taxon>
        <taxon>Fusobacteriaceae</taxon>
        <taxon>Propionigenium</taxon>
    </lineage>
</organism>
<keyword evidence="1 6" id="KW-0645">Protease</keyword>
<dbReference type="PANTHER" id="PTHR11804">
    <property type="entry name" value="PROTEASE M3 THIMET OLIGOPEPTIDASE-RELATED"/>
    <property type="match status" value="1"/>
</dbReference>
<dbReference type="AlphaFoldDB" id="A0A9W6GMK5"/>
<evidence type="ECO:0000313" key="10">
    <source>
        <dbReference type="Proteomes" id="UP001144471"/>
    </source>
</evidence>
<dbReference type="Proteomes" id="UP001144471">
    <property type="component" value="Unassembled WGS sequence"/>
</dbReference>
<accession>A0A9W6GMK5</accession>
<gene>
    <name evidence="9" type="ORF">PM10SUCC1_24040</name>
</gene>
<dbReference type="NCBIfam" id="TIGR00181">
    <property type="entry name" value="pepF"/>
    <property type="match status" value="1"/>
</dbReference>
<keyword evidence="3 6" id="KW-0378">Hydrolase</keyword>
<evidence type="ECO:0000256" key="5">
    <source>
        <dbReference type="ARBA" id="ARBA00023049"/>
    </source>
</evidence>
<dbReference type="GO" id="GO:0004222">
    <property type="term" value="F:metalloendopeptidase activity"/>
    <property type="evidence" value="ECO:0007669"/>
    <property type="project" value="UniProtKB-UniRule"/>
</dbReference>
<name>A0A9W6GMK5_9FUSO</name>
<reference evidence="9" key="1">
    <citation type="submission" date="2022-12" db="EMBL/GenBank/DDBJ databases">
        <title>Reference genome sequencing for broad-spectrum identification of bacterial and archaeal isolates by mass spectrometry.</title>
        <authorList>
            <person name="Sekiguchi Y."/>
            <person name="Tourlousse D.M."/>
        </authorList>
    </citation>
    <scope>NUCLEOTIDE SEQUENCE</scope>
    <source>
        <strain evidence="9">10succ1</strain>
    </source>
</reference>
<dbReference type="RefSeq" id="WP_281836282.1">
    <property type="nucleotide sequence ID" value="NZ_BSDY01000011.1"/>
</dbReference>
<keyword evidence="10" id="KW-1185">Reference proteome</keyword>
<dbReference type="Gene3D" id="1.10.1370.20">
    <property type="entry name" value="Oligoendopeptidase f, C-terminal domain"/>
    <property type="match status" value="1"/>
</dbReference>
<evidence type="ECO:0000259" key="8">
    <source>
        <dbReference type="Pfam" id="PF08439"/>
    </source>
</evidence>
<dbReference type="SUPFAM" id="SSF55486">
    <property type="entry name" value="Metalloproteases ('zincins'), catalytic domain"/>
    <property type="match status" value="1"/>
</dbReference>
<evidence type="ECO:0000259" key="7">
    <source>
        <dbReference type="Pfam" id="PF01432"/>
    </source>
</evidence>
<evidence type="ECO:0000256" key="6">
    <source>
        <dbReference type="RuleBase" id="RU368091"/>
    </source>
</evidence>
<dbReference type="Pfam" id="PF08439">
    <property type="entry name" value="Peptidase_M3_N"/>
    <property type="match status" value="1"/>
</dbReference>
<dbReference type="GO" id="GO:0046872">
    <property type="term" value="F:metal ion binding"/>
    <property type="evidence" value="ECO:0007669"/>
    <property type="project" value="UniProtKB-UniRule"/>
</dbReference>
<comment type="caution">
    <text evidence="9">The sequence shown here is derived from an EMBL/GenBank/DDBJ whole genome shotgun (WGS) entry which is preliminary data.</text>
</comment>
<dbReference type="EC" id="3.4.24.-" evidence="6"/>
<keyword evidence="2 6" id="KW-0479">Metal-binding</keyword>
<dbReference type="InterPro" id="IPR042088">
    <property type="entry name" value="OligoPept_F_C"/>
</dbReference>
<dbReference type="Pfam" id="PF01432">
    <property type="entry name" value="Peptidase_M3"/>
    <property type="match status" value="1"/>
</dbReference>
<dbReference type="InterPro" id="IPR045090">
    <property type="entry name" value="Pept_M3A_M3B"/>
</dbReference>
<dbReference type="GO" id="GO:0006508">
    <property type="term" value="P:proteolysis"/>
    <property type="evidence" value="ECO:0007669"/>
    <property type="project" value="UniProtKB-KW"/>
</dbReference>
<dbReference type="CDD" id="cd09608">
    <property type="entry name" value="M3B_PepF"/>
    <property type="match status" value="1"/>
</dbReference>
<comment type="cofactor">
    <cofactor evidence="6">
        <name>Zn(2+)</name>
        <dbReference type="ChEBI" id="CHEBI:29105"/>
    </cofactor>
    <text evidence="6">Binds 1 zinc ion.</text>
</comment>
<protein>
    <recommendedName>
        <fullName evidence="6">Oligopeptidase F</fullName>
        <ecNumber evidence="6">3.4.24.-</ecNumber>
    </recommendedName>
</protein>
<comment type="function">
    <text evidence="6">Has oligopeptidase activity and degrades a variety of small bioactive peptides.</text>
</comment>
<feature type="domain" description="Peptidase M3A/M3B catalytic" evidence="7">
    <location>
        <begin position="265"/>
        <end position="645"/>
    </location>
</feature>
<evidence type="ECO:0000256" key="2">
    <source>
        <dbReference type="ARBA" id="ARBA00022723"/>
    </source>
</evidence>
<dbReference type="InterPro" id="IPR004438">
    <property type="entry name" value="Peptidase_M3B"/>
</dbReference>
<evidence type="ECO:0000256" key="4">
    <source>
        <dbReference type="ARBA" id="ARBA00022833"/>
    </source>
</evidence>
<sequence>MRKRLFILALIAVMGIGGHIYLNRGREKMTPVTAEKEMADTGEVGSQTAEIKEDKGVNETKLRSRSEIDPKYKWNLKDIYEGWEAWEADLEKAKELMDKIPGYKGRIKESSKDFIDVMMMEEELSKLVDKIYLYPYMMRDLDSTDEVASSKLQEVQALLTQYSAATAWVTPEILEVPKEKMVKWIDDNSELEDHRFSIMEIYRLEEHVLEANEEKLLSYYGQYMGAPTSIYKELTTSDIKWNEVELSTGEKLQVTNGVYSKVLNTYRNQEDRRKAFEALYSSYADNKNTYAAIYRSILQKNFASTQARNYDSILSRALEGNNIPTEVYENLIRVTRENTEPLQRYTSLRKRLLGIDDYHYYDNQINLVEYERRFEYDDAKNIVLDSVKPLGKEYEERIEKAVGEGWLDVYETQGKRSGAYSLGVYGVHPYMLLNYTGTLDSVFTLAHELGHTMHSMLSMENQSYANHRYTIFVAEVASTFNERLLLDHMLEETTDPVERIALIEQALGNIVGTYYIQTLFADFEYQAHKMVEEGQAITPEVLDGIMDKLFKDYFGDTIAIDDLQKIIWARIPHFYNSPFYVYQYATCFASSAVLHDKVTNEKYSAQEREEALDRYLTLLKSGGNDHPMEQLKKAGVDLSETEAVAAVAKDLDKLLDLLEQEIDKYERKKK</sequence>
<dbReference type="Gene3D" id="1.20.140.70">
    <property type="entry name" value="Oligopeptidase f, N-terminal domain"/>
    <property type="match status" value="1"/>
</dbReference>
<comment type="similarity">
    <text evidence="6">Belongs to the peptidase M3B family.</text>
</comment>
<dbReference type="GO" id="GO:0006518">
    <property type="term" value="P:peptide metabolic process"/>
    <property type="evidence" value="ECO:0007669"/>
    <property type="project" value="TreeGrafter"/>
</dbReference>
<keyword evidence="4 6" id="KW-0862">Zinc</keyword>
<evidence type="ECO:0000256" key="1">
    <source>
        <dbReference type="ARBA" id="ARBA00022670"/>
    </source>
</evidence>
<feature type="domain" description="Oligopeptidase F N-terminal" evidence="8">
    <location>
        <begin position="172"/>
        <end position="240"/>
    </location>
</feature>
<dbReference type="InterPro" id="IPR001567">
    <property type="entry name" value="Pept_M3A_M3B_dom"/>
</dbReference>
<dbReference type="EMBL" id="BSDY01000011">
    <property type="protein sequence ID" value="GLI56890.1"/>
    <property type="molecule type" value="Genomic_DNA"/>
</dbReference>
<keyword evidence="5 6" id="KW-0482">Metalloprotease</keyword>
<dbReference type="PANTHER" id="PTHR11804:SF84">
    <property type="entry name" value="SACCHAROLYSIN"/>
    <property type="match status" value="1"/>
</dbReference>
<dbReference type="InterPro" id="IPR013647">
    <property type="entry name" value="OligopepF_N_dom"/>
</dbReference>